<evidence type="ECO:0000259" key="2">
    <source>
        <dbReference type="Pfam" id="PF04773"/>
    </source>
</evidence>
<dbReference type="InterPro" id="IPR012373">
    <property type="entry name" value="Ferrdict_sens_TM"/>
</dbReference>
<evidence type="ECO:0000259" key="3">
    <source>
        <dbReference type="Pfam" id="PF16220"/>
    </source>
</evidence>
<feature type="domain" description="FecR protein" evidence="2">
    <location>
        <begin position="126"/>
        <end position="218"/>
    </location>
</feature>
<proteinExistence type="predicted"/>
<evidence type="ECO:0000256" key="1">
    <source>
        <dbReference type="SAM" id="Phobius"/>
    </source>
</evidence>
<dbReference type="Pfam" id="PF04773">
    <property type="entry name" value="FecR"/>
    <property type="match status" value="1"/>
</dbReference>
<keyword evidence="5" id="KW-1185">Reference proteome</keyword>
<comment type="caution">
    <text evidence="4">The sequence shown here is derived from an EMBL/GenBank/DDBJ whole genome shotgun (WGS) entry which is preliminary data.</text>
</comment>
<dbReference type="Proteomes" id="UP001168380">
    <property type="component" value="Unassembled WGS sequence"/>
</dbReference>
<dbReference type="Gene3D" id="2.60.120.1440">
    <property type="match status" value="1"/>
</dbReference>
<keyword evidence="1" id="KW-0812">Transmembrane</keyword>
<name>A0ABT8T9P2_9GAMM</name>
<feature type="domain" description="FecR N-terminal" evidence="3">
    <location>
        <begin position="16"/>
        <end position="50"/>
    </location>
</feature>
<organism evidence="4 5">
    <name type="scientific">Gilvimarinus algae</name>
    <dbReference type="NCBI Taxonomy" id="3058037"/>
    <lineage>
        <taxon>Bacteria</taxon>
        <taxon>Pseudomonadati</taxon>
        <taxon>Pseudomonadota</taxon>
        <taxon>Gammaproteobacteria</taxon>
        <taxon>Cellvibrionales</taxon>
        <taxon>Cellvibrionaceae</taxon>
        <taxon>Gilvimarinus</taxon>
    </lineage>
</organism>
<evidence type="ECO:0000313" key="4">
    <source>
        <dbReference type="EMBL" id="MDO3380703.1"/>
    </source>
</evidence>
<sequence>MTNVYRFRSRDDIDAQAARWITAMDRELNEREHKQLQRWLSQNPAHRAALIDMAECWDKLNSLSRLASLFPEEDIGRRRQSALRRYGAVAASTLALALATLLGVFVSGGDWHRLLPGINGYGDSYLVTQVGERTTYALDDGSQLTLNTNSQVRLDFTPHYRDLYLGRGELHVQVAKDKSRPLRVFSADKMVEAVGTAFNLELMEGDKLELIVTEGKVKASRVKESVSGARASAKAPASFEPLANSVSVGERVVLSDQRPEVESVSESELRSLLSWKSGELIFRGETLDVAIAEVSRYTSTQILLSDAALSDVKIAGLYRAGDVDGLLESLKKNFSITHKYLNANTIALYRTE</sequence>
<dbReference type="PANTHER" id="PTHR30273">
    <property type="entry name" value="PERIPLASMIC SIGNAL SENSOR AND SIGMA FACTOR ACTIVATOR FECR-RELATED"/>
    <property type="match status" value="1"/>
</dbReference>
<dbReference type="Gene3D" id="3.55.50.30">
    <property type="match status" value="1"/>
</dbReference>
<reference evidence="4" key="1">
    <citation type="submission" date="2023-07" db="EMBL/GenBank/DDBJ databases">
        <title>Gilvimarinus algae sp. nov., isolated from the surface of Kelp.</title>
        <authorList>
            <person name="Sun Y.Y."/>
            <person name="Gong Y."/>
            <person name="Du Z.J."/>
        </authorList>
    </citation>
    <scope>NUCLEOTIDE SEQUENCE</scope>
    <source>
        <strain evidence="4">SDUM040014</strain>
    </source>
</reference>
<evidence type="ECO:0000313" key="5">
    <source>
        <dbReference type="Proteomes" id="UP001168380"/>
    </source>
</evidence>
<dbReference type="PIRSF" id="PIRSF018266">
    <property type="entry name" value="FecR"/>
    <property type="match status" value="1"/>
</dbReference>
<gene>
    <name evidence="4" type="ORF">QWI16_00875</name>
</gene>
<dbReference type="EMBL" id="JAULRT010000031">
    <property type="protein sequence ID" value="MDO3380703.1"/>
    <property type="molecule type" value="Genomic_DNA"/>
</dbReference>
<dbReference type="Pfam" id="PF16220">
    <property type="entry name" value="DUF4880"/>
    <property type="match status" value="1"/>
</dbReference>
<keyword evidence="1" id="KW-0472">Membrane</keyword>
<dbReference type="InterPro" id="IPR006860">
    <property type="entry name" value="FecR"/>
</dbReference>
<dbReference type="PANTHER" id="PTHR30273:SF2">
    <property type="entry name" value="PROTEIN FECR"/>
    <property type="match status" value="1"/>
</dbReference>
<keyword evidence="1" id="KW-1133">Transmembrane helix</keyword>
<dbReference type="RefSeq" id="WP_302710826.1">
    <property type="nucleotide sequence ID" value="NZ_JAULRT010000031.1"/>
</dbReference>
<accession>A0ABT8T9P2</accession>
<protein>
    <submittedName>
        <fullName evidence="4">FecR domain-containing protein</fullName>
    </submittedName>
</protein>
<dbReference type="InterPro" id="IPR032623">
    <property type="entry name" value="FecR_N"/>
</dbReference>
<feature type="transmembrane region" description="Helical" evidence="1">
    <location>
        <begin position="86"/>
        <end position="106"/>
    </location>
</feature>